<proteinExistence type="predicted"/>
<evidence type="ECO:0000256" key="1">
    <source>
        <dbReference type="SAM" id="SignalP"/>
    </source>
</evidence>
<comment type="caution">
    <text evidence="2">The sequence shown here is derived from an EMBL/GenBank/DDBJ whole genome shotgun (WGS) entry which is preliminary data.</text>
</comment>
<sequence length="153" mass="16386">MAAASPGSASRFFLVLSVWGSLFCCPPVLVSAPGTGHRRGATADIKWEKDSVCSAENAEAEWTPANPGLGLLSHPTPLTDWPSLFTGRLVSDVNDIRRNGCVDVNGFGLPRHTSLGVCGARIVSGKLFWTVFFPRPTVGLIRVVEKFPVFSDS</sequence>
<feature type="signal peptide" evidence="1">
    <location>
        <begin position="1"/>
        <end position="24"/>
    </location>
</feature>
<evidence type="ECO:0000313" key="2">
    <source>
        <dbReference type="EMBL" id="PIC45766.1"/>
    </source>
</evidence>
<dbReference type="Proteomes" id="UP000230233">
    <property type="component" value="Chromosome II"/>
</dbReference>
<dbReference type="EMBL" id="PDUG01000002">
    <property type="protein sequence ID" value="PIC45766.1"/>
    <property type="molecule type" value="Genomic_DNA"/>
</dbReference>
<gene>
    <name evidence="2" type="primary">Cnig_chr_II.g5678</name>
    <name evidence="2" type="ORF">B9Z55_005678</name>
</gene>
<feature type="chain" id="PRO_5013889150" evidence="1">
    <location>
        <begin position="25"/>
        <end position="153"/>
    </location>
</feature>
<protein>
    <submittedName>
        <fullName evidence="2">Uncharacterized protein</fullName>
    </submittedName>
</protein>
<reference evidence="3" key="1">
    <citation type="submission" date="2017-10" db="EMBL/GenBank/DDBJ databases">
        <title>Rapid genome shrinkage in a self-fertile nematode reveals novel sperm competition proteins.</title>
        <authorList>
            <person name="Yin D."/>
            <person name="Schwarz E.M."/>
            <person name="Thomas C.G."/>
            <person name="Felde R.L."/>
            <person name="Korf I.F."/>
            <person name="Cutter A.D."/>
            <person name="Schartner C.M."/>
            <person name="Ralston E.J."/>
            <person name="Meyer B.J."/>
            <person name="Haag E.S."/>
        </authorList>
    </citation>
    <scope>NUCLEOTIDE SEQUENCE [LARGE SCALE GENOMIC DNA]</scope>
    <source>
        <strain evidence="3">JU1422</strain>
    </source>
</reference>
<accession>A0A2G5V2P5</accession>
<organism evidence="2 3">
    <name type="scientific">Caenorhabditis nigoni</name>
    <dbReference type="NCBI Taxonomy" id="1611254"/>
    <lineage>
        <taxon>Eukaryota</taxon>
        <taxon>Metazoa</taxon>
        <taxon>Ecdysozoa</taxon>
        <taxon>Nematoda</taxon>
        <taxon>Chromadorea</taxon>
        <taxon>Rhabditida</taxon>
        <taxon>Rhabditina</taxon>
        <taxon>Rhabditomorpha</taxon>
        <taxon>Rhabditoidea</taxon>
        <taxon>Rhabditidae</taxon>
        <taxon>Peloderinae</taxon>
        <taxon>Caenorhabditis</taxon>
    </lineage>
</organism>
<name>A0A2G5V2P5_9PELO</name>
<evidence type="ECO:0000313" key="3">
    <source>
        <dbReference type="Proteomes" id="UP000230233"/>
    </source>
</evidence>
<keyword evidence="1" id="KW-0732">Signal</keyword>
<keyword evidence="3" id="KW-1185">Reference proteome</keyword>
<dbReference type="AlphaFoldDB" id="A0A2G5V2P5"/>